<dbReference type="InterPro" id="IPR043168">
    <property type="entry name" value="DegV_C"/>
</dbReference>
<organism evidence="2">
    <name type="scientific">freshwater metagenome</name>
    <dbReference type="NCBI Taxonomy" id="449393"/>
    <lineage>
        <taxon>unclassified sequences</taxon>
        <taxon>metagenomes</taxon>
        <taxon>ecological metagenomes</taxon>
    </lineage>
</organism>
<sequence length="282" mass="29500">MTIRIVTDSACDLPQHLIAQHKIVVVPLTIRFGETDYIDGEDFTPKEFWAKCTASPVLPETAAPSPGQFEAAYRRLQSEGATGVLVVSLSSAVSATMQSAEIAARLVGEDTANPFSVQVVDSRSVSMGQGIIATSCATKAAQGASLSEVAALATALSHRVHVYGALDTLENLKKGGRISGVKGMLASALSIKPIIDVRGGKVEEGGRQRTRSKALAFLLEKVKEHGNISDLAVLQADCDDTDAFLSSLRAIYSGSIEVGDIGAVIGTHAGRGTIGVAFFDAE</sequence>
<dbReference type="EMBL" id="CAFBPN010000041">
    <property type="protein sequence ID" value="CAB5021398.1"/>
    <property type="molecule type" value="Genomic_DNA"/>
</dbReference>
<dbReference type="Gene3D" id="3.40.50.10170">
    <property type="match status" value="1"/>
</dbReference>
<name>A0A6J7QUK0_9ZZZZ</name>
<evidence type="ECO:0000313" key="3">
    <source>
        <dbReference type="EMBL" id="CAB5067847.1"/>
    </source>
</evidence>
<dbReference type="SUPFAM" id="SSF82549">
    <property type="entry name" value="DAK1/DegV-like"/>
    <property type="match status" value="1"/>
</dbReference>
<dbReference type="Pfam" id="PF02645">
    <property type="entry name" value="DegV"/>
    <property type="match status" value="1"/>
</dbReference>
<accession>A0A6J7QUK0</accession>
<dbReference type="PANTHER" id="PTHR33434:SF2">
    <property type="entry name" value="FATTY ACID-BINDING PROTEIN TM_1468"/>
    <property type="match status" value="1"/>
</dbReference>
<dbReference type="GO" id="GO:0008289">
    <property type="term" value="F:lipid binding"/>
    <property type="evidence" value="ECO:0007669"/>
    <property type="project" value="UniProtKB-KW"/>
</dbReference>
<protein>
    <submittedName>
        <fullName evidence="2">Unannotated protein</fullName>
    </submittedName>
</protein>
<evidence type="ECO:0000256" key="1">
    <source>
        <dbReference type="ARBA" id="ARBA00023121"/>
    </source>
</evidence>
<dbReference type="InterPro" id="IPR050270">
    <property type="entry name" value="DegV_domain_contain"/>
</dbReference>
<dbReference type="PANTHER" id="PTHR33434">
    <property type="entry name" value="DEGV DOMAIN-CONTAINING PROTEIN DR_1986-RELATED"/>
    <property type="match status" value="1"/>
</dbReference>
<reference evidence="2" key="1">
    <citation type="submission" date="2020-05" db="EMBL/GenBank/DDBJ databases">
        <authorList>
            <person name="Chiriac C."/>
            <person name="Salcher M."/>
            <person name="Ghai R."/>
            <person name="Kavagutti S V."/>
        </authorList>
    </citation>
    <scope>NUCLEOTIDE SEQUENCE</scope>
</reference>
<gene>
    <name evidence="2" type="ORF">UFOPK4098_00889</name>
    <name evidence="3" type="ORF">UFOPK4347_01594</name>
</gene>
<dbReference type="NCBIfam" id="TIGR00762">
    <property type="entry name" value="DegV"/>
    <property type="match status" value="1"/>
</dbReference>
<keyword evidence="1" id="KW-0446">Lipid-binding</keyword>
<dbReference type="PROSITE" id="PS51482">
    <property type="entry name" value="DEGV"/>
    <property type="match status" value="1"/>
</dbReference>
<dbReference type="Gene3D" id="3.30.1180.10">
    <property type="match status" value="1"/>
</dbReference>
<proteinExistence type="predicted"/>
<dbReference type="InterPro" id="IPR003797">
    <property type="entry name" value="DegV"/>
</dbReference>
<evidence type="ECO:0000313" key="2">
    <source>
        <dbReference type="EMBL" id="CAB5021398.1"/>
    </source>
</evidence>
<dbReference type="EMBL" id="CAFBQU010000069">
    <property type="protein sequence ID" value="CAB5067847.1"/>
    <property type="molecule type" value="Genomic_DNA"/>
</dbReference>
<dbReference type="AlphaFoldDB" id="A0A6J7QUK0"/>